<gene>
    <name evidence="1" type="ORF">FA95DRAFT_1219290</name>
</gene>
<evidence type="ECO:0000313" key="2">
    <source>
        <dbReference type="Proteomes" id="UP000814033"/>
    </source>
</evidence>
<organism evidence="1 2">
    <name type="scientific">Auriscalpium vulgare</name>
    <dbReference type="NCBI Taxonomy" id="40419"/>
    <lineage>
        <taxon>Eukaryota</taxon>
        <taxon>Fungi</taxon>
        <taxon>Dikarya</taxon>
        <taxon>Basidiomycota</taxon>
        <taxon>Agaricomycotina</taxon>
        <taxon>Agaricomycetes</taxon>
        <taxon>Russulales</taxon>
        <taxon>Auriscalpiaceae</taxon>
        <taxon>Auriscalpium</taxon>
    </lineage>
</organism>
<keyword evidence="2" id="KW-1185">Reference proteome</keyword>
<evidence type="ECO:0000313" key="1">
    <source>
        <dbReference type="EMBL" id="KAI0047504.1"/>
    </source>
</evidence>
<dbReference type="EMBL" id="MU275903">
    <property type="protein sequence ID" value="KAI0047504.1"/>
    <property type="molecule type" value="Genomic_DNA"/>
</dbReference>
<proteinExistence type="predicted"/>
<accession>A0ACB8RTY5</accession>
<reference evidence="1" key="2">
    <citation type="journal article" date="2022" name="New Phytol.">
        <title>Evolutionary transition to the ectomycorrhizal habit in the genomes of a hyperdiverse lineage of mushroom-forming fungi.</title>
        <authorList>
            <person name="Looney B."/>
            <person name="Miyauchi S."/>
            <person name="Morin E."/>
            <person name="Drula E."/>
            <person name="Courty P.E."/>
            <person name="Kohler A."/>
            <person name="Kuo A."/>
            <person name="LaButti K."/>
            <person name="Pangilinan J."/>
            <person name="Lipzen A."/>
            <person name="Riley R."/>
            <person name="Andreopoulos W."/>
            <person name="He G."/>
            <person name="Johnson J."/>
            <person name="Nolan M."/>
            <person name="Tritt A."/>
            <person name="Barry K.W."/>
            <person name="Grigoriev I.V."/>
            <person name="Nagy L.G."/>
            <person name="Hibbett D."/>
            <person name="Henrissat B."/>
            <person name="Matheny P.B."/>
            <person name="Labbe J."/>
            <person name="Martin F.M."/>
        </authorList>
    </citation>
    <scope>NUCLEOTIDE SEQUENCE</scope>
    <source>
        <strain evidence="1">FP105234-sp</strain>
    </source>
</reference>
<dbReference type="Proteomes" id="UP000814033">
    <property type="component" value="Unassembled WGS sequence"/>
</dbReference>
<protein>
    <submittedName>
        <fullName evidence="1">Uncharacterized protein</fullName>
    </submittedName>
</protein>
<sequence length="95" mass="10299">MEVSAAAREGAIFLTNGPTSGMKAFRVAMFHQLECLDVELVQRRDKPARLVATSCLNYLRQSISAAVPCGFTFGDGPQRVCGADCSTIRQPHGLR</sequence>
<comment type="caution">
    <text evidence="1">The sequence shown here is derived from an EMBL/GenBank/DDBJ whole genome shotgun (WGS) entry which is preliminary data.</text>
</comment>
<reference evidence="1" key="1">
    <citation type="submission" date="2021-02" db="EMBL/GenBank/DDBJ databases">
        <authorList>
            <consortium name="DOE Joint Genome Institute"/>
            <person name="Ahrendt S."/>
            <person name="Looney B.P."/>
            <person name="Miyauchi S."/>
            <person name="Morin E."/>
            <person name="Drula E."/>
            <person name="Courty P.E."/>
            <person name="Chicoki N."/>
            <person name="Fauchery L."/>
            <person name="Kohler A."/>
            <person name="Kuo A."/>
            <person name="Labutti K."/>
            <person name="Pangilinan J."/>
            <person name="Lipzen A."/>
            <person name="Riley R."/>
            <person name="Andreopoulos W."/>
            <person name="He G."/>
            <person name="Johnson J."/>
            <person name="Barry K.W."/>
            <person name="Grigoriev I.V."/>
            <person name="Nagy L."/>
            <person name="Hibbett D."/>
            <person name="Henrissat B."/>
            <person name="Matheny P.B."/>
            <person name="Labbe J."/>
            <person name="Martin F."/>
        </authorList>
    </citation>
    <scope>NUCLEOTIDE SEQUENCE</scope>
    <source>
        <strain evidence="1">FP105234-sp</strain>
    </source>
</reference>
<name>A0ACB8RTY5_9AGAM</name>